<dbReference type="GO" id="GO:0006270">
    <property type="term" value="P:DNA replication initiation"/>
    <property type="evidence" value="ECO:0007669"/>
    <property type="project" value="InterPro"/>
</dbReference>
<dbReference type="InterPro" id="IPR036390">
    <property type="entry name" value="WH_DNA-bd_sf"/>
</dbReference>
<dbReference type="RefSeq" id="WP_105749997.1">
    <property type="nucleotide sequence ID" value="NZ_PQVP01000006.1"/>
</dbReference>
<protein>
    <submittedName>
        <fullName evidence="4">Replication initiation protein</fullName>
    </submittedName>
</protein>
<accession>A0A2S5DM43</accession>
<reference evidence="4 5" key="1">
    <citation type="submission" date="2018-01" db="EMBL/GenBank/DDBJ databases">
        <title>Successful Treatment of Persistent Burkholderia cepacia Bacteremia with Ceftazidime-Avibactam.</title>
        <authorList>
            <person name="Tamma P."/>
            <person name="Fan Y."/>
            <person name="Bergman Y."/>
            <person name="Sick-Samuels A."/>
            <person name="Hsu A."/>
            <person name="Timp W."/>
            <person name="Simner P."/>
        </authorList>
    </citation>
    <scope>NUCLEOTIDE SEQUENCE [LARGE SCALE GENOMIC DNA]</scope>
    <source>
        <strain evidence="4 5">170816</strain>
    </source>
</reference>
<dbReference type="AlphaFoldDB" id="A0A2S5DM43"/>
<dbReference type="Proteomes" id="UP000238655">
    <property type="component" value="Unassembled WGS sequence"/>
</dbReference>
<comment type="caution">
    <text evidence="4">The sequence shown here is derived from an EMBL/GenBank/DDBJ whole genome shotgun (WGS) entry which is preliminary data.</text>
</comment>
<dbReference type="EMBL" id="PQVP01000006">
    <property type="protein sequence ID" value="POZ80161.1"/>
    <property type="molecule type" value="Genomic_DNA"/>
</dbReference>
<organism evidence="4 5">
    <name type="scientific">Burkholderia contaminans</name>
    <dbReference type="NCBI Taxonomy" id="488447"/>
    <lineage>
        <taxon>Bacteria</taxon>
        <taxon>Pseudomonadati</taxon>
        <taxon>Pseudomonadota</taxon>
        <taxon>Betaproteobacteria</taxon>
        <taxon>Burkholderiales</taxon>
        <taxon>Burkholderiaceae</taxon>
        <taxon>Burkholderia</taxon>
        <taxon>Burkholderia cepacia complex</taxon>
    </lineage>
</organism>
<dbReference type="SUPFAM" id="SSF46785">
    <property type="entry name" value="Winged helix' DNA-binding domain"/>
    <property type="match status" value="1"/>
</dbReference>
<sequence>MGDLQTGSKDLTVKKHAGAIHIKNDISCLQRKVWNVLLRTAYEDLPDTTVYEHKITVKDLCEYAGFDSKNTGYLKQALEDLATTKLTWNIIDGAGKHEWGVATALAAAKLRDGVCTYEFSKSLREKLYNPEFYANIDMLILRRFSSGHALALYENVVRYRGVGQTPVLRLSLLRDLLGVASNSSYDEFKIFNRAVIQPAMKEINRVSDIAIEVEPSRERRKVVALQFKVQENSQPSLPIEVESFNNSLLRRLQEDFSLTERQSKDVLVTHSEDRIEAVMRYVGERYKNGQIQQGKIAPYFLKVVKDGDIPMESSFDKERRQQAEASSKATEKKARDEALKQEFAAARAQQVRAAVEALSGEERLELEAEFTEHLLKNRKSLVTYWNKHRFESKLVVTEFNLFVEQRFLPTKDEAFKAFAATRK</sequence>
<evidence type="ECO:0000313" key="5">
    <source>
        <dbReference type="Proteomes" id="UP000238655"/>
    </source>
</evidence>
<evidence type="ECO:0000313" key="4">
    <source>
        <dbReference type="EMBL" id="POZ80161.1"/>
    </source>
</evidence>
<proteinExistence type="inferred from homology"/>
<dbReference type="Pfam" id="PF21205">
    <property type="entry name" value="Rep3_C"/>
    <property type="match status" value="1"/>
</dbReference>
<feature type="region of interest" description="Disordered" evidence="2">
    <location>
        <begin position="315"/>
        <end position="334"/>
    </location>
</feature>
<evidence type="ECO:0000256" key="1">
    <source>
        <dbReference type="ARBA" id="ARBA00038283"/>
    </source>
</evidence>
<comment type="similarity">
    <text evidence="1">Belongs to the initiator RepB protein family.</text>
</comment>
<dbReference type="InterPro" id="IPR036388">
    <property type="entry name" value="WH-like_DNA-bd_sf"/>
</dbReference>
<gene>
    <name evidence="4" type="ORF">C3743_39975</name>
</gene>
<dbReference type="Gene3D" id="1.10.10.10">
    <property type="entry name" value="Winged helix-like DNA-binding domain superfamily/Winged helix DNA-binding domain"/>
    <property type="match status" value="2"/>
</dbReference>
<evidence type="ECO:0000259" key="3">
    <source>
        <dbReference type="Pfam" id="PF01051"/>
    </source>
</evidence>
<evidence type="ECO:0000256" key="2">
    <source>
        <dbReference type="SAM" id="MobiDB-lite"/>
    </source>
</evidence>
<feature type="domain" description="Initiator Rep protein WH1" evidence="3">
    <location>
        <begin position="12"/>
        <end position="155"/>
    </location>
</feature>
<name>A0A2S5DM43_9BURK</name>
<dbReference type="InterPro" id="IPR000525">
    <property type="entry name" value="Initiator_Rep_WH1"/>
</dbReference>
<dbReference type="GO" id="GO:0003887">
    <property type="term" value="F:DNA-directed DNA polymerase activity"/>
    <property type="evidence" value="ECO:0007669"/>
    <property type="project" value="InterPro"/>
</dbReference>
<dbReference type="Pfam" id="PF01051">
    <property type="entry name" value="Rep3_N"/>
    <property type="match status" value="1"/>
</dbReference>